<sequence>MTALARPLAAPDTLRRRAMQALTDAVVRALDSASEETLAAIVGAQDPREALAIAPRDLAPAPPERLAAERAARARTAGFRAELAARVGGMYDRAEVAELLGVTPAAIDKQRQRRQILGVPYGNETRYPAAQFRDGAALAGLKPILDALGDMNPWGQLQLLAAPLDGFGDAPASVLALLAGGADADTRARLAALAAGWAA</sequence>
<name>A0A7X0JEZ9_9SPHN</name>
<evidence type="ECO:0000313" key="1">
    <source>
        <dbReference type="EMBL" id="MBB6505316.1"/>
    </source>
</evidence>
<protein>
    <recommendedName>
        <fullName evidence="3">DNA-binding protein</fullName>
    </recommendedName>
</protein>
<reference evidence="1 2" key="2">
    <citation type="submission" date="2020-08" db="EMBL/GenBank/DDBJ databases">
        <authorList>
            <person name="Partida-Martinez L."/>
            <person name="Huntemann M."/>
            <person name="Clum A."/>
            <person name="Wang J."/>
            <person name="Palaniappan K."/>
            <person name="Ritter S."/>
            <person name="Chen I.-M."/>
            <person name="Stamatis D."/>
            <person name="Reddy T."/>
            <person name="O'Malley R."/>
            <person name="Daum C."/>
            <person name="Shapiro N."/>
            <person name="Ivanova N."/>
            <person name="Kyrpides N."/>
            <person name="Woyke T."/>
        </authorList>
    </citation>
    <scope>NUCLEOTIDE SEQUENCE [LARGE SCALE GENOMIC DNA]</scope>
    <source>
        <strain evidence="1 2">AS3.13</strain>
    </source>
</reference>
<dbReference type="EMBL" id="JACHBT010000011">
    <property type="protein sequence ID" value="MBB6505316.1"/>
    <property type="molecule type" value="Genomic_DNA"/>
</dbReference>
<evidence type="ECO:0008006" key="3">
    <source>
        <dbReference type="Google" id="ProtNLM"/>
    </source>
</evidence>
<dbReference type="AlphaFoldDB" id="A0A7X0JEZ9"/>
<dbReference type="Proteomes" id="UP000522313">
    <property type="component" value="Unassembled WGS sequence"/>
</dbReference>
<evidence type="ECO:0000313" key="2">
    <source>
        <dbReference type="Proteomes" id="UP000522313"/>
    </source>
</evidence>
<gene>
    <name evidence="1" type="ORF">F4693_002304</name>
</gene>
<organism evidence="1 2">
    <name type="scientific">Sphingomonas endophytica</name>
    <dbReference type="NCBI Taxonomy" id="869719"/>
    <lineage>
        <taxon>Bacteria</taxon>
        <taxon>Pseudomonadati</taxon>
        <taxon>Pseudomonadota</taxon>
        <taxon>Alphaproteobacteria</taxon>
        <taxon>Sphingomonadales</taxon>
        <taxon>Sphingomonadaceae</taxon>
        <taxon>Sphingomonas</taxon>
    </lineage>
</organism>
<proteinExistence type="predicted"/>
<accession>A0A7X0JEZ9</accession>
<reference evidence="1 2" key="1">
    <citation type="submission" date="2020-08" db="EMBL/GenBank/DDBJ databases">
        <title>The Agave Microbiome: Exploring the role of microbial communities in plant adaptations to desert environments.</title>
        <authorList>
            <person name="Partida-Martinez L.P."/>
        </authorList>
    </citation>
    <scope>NUCLEOTIDE SEQUENCE [LARGE SCALE GENOMIC DNA]</scope>
    <source>
        <strain evidence="1 2">AS3.13</strain>
    </source>
</reference>
<comment type="caution">
    <text evidence="1">The sequence shown here is derived from an EMBL/GenBank/DDBJ whole genome shotgun (WGS) entry which is preliminary data.</text>
</comment>
<dbReference type="RefSeq" id="WP_184506066.1">
    <property type="nucleotide sequence ID" value="NZ_JACHBT010000011.1"/>
</dbReference>